<dbReference type="OrthoDB" id="4569196at2"/>
<dbReference type="GO" id="GO:0003700">
    <property type="term" value="F:DNA-binding transcription factor activity"/>
    <property type="evidence" value="ECO:0007669"/>
    <property type="project" value="InterPro"/>
</dbReference>
<dbReference type="InterPro" id="IPR047057">
    <property type="entry name" value="MerR_fam"/>
</dbReference>
<protein>
    <submittedName>
        <fullName evidence="3">DNA-binding transcriptional regulator, MerR family</fullName>
    </submittedName>
</protein>
<dbReference type="Gene3D" id="1.10.1660.10">
    <property type="match status" value="1"/>
</dbReference>
<dbReference type="PANTHER" id="PTHR30204:SF93">
    <property type="entry name" value="HTH MERR-TYPE DOMAIN-CONTAINING PROTEIN"/>
    <property type="match status" value="1"/>
</dbReference>
<dbReference type="AlphaFoldDB" id="A0A1Y5XMZ2"/>
<dbReference type="CDD" id="cd00592">
    <property type="entry name" value="HTH_MerR-like"/>
    <property type="match status" value="1"/>
</dbReference>
<name>A0A1Y5XMZ2_KIBAR</name>
<keyword evidence="1 3" id="KW-0238">DNA-binding</keyword>
<dbReference type="PRINTS" id="PR00040">
    <property type="entry name" value="HTHMERR"/>
</dbReference>
<proteinExistence type="predicted"/>
<dbReference type="PANTHER" id="PTHR30204">
    <property type="entry name" value="REDOX-CYCLING DRUG-SENSING TRANSCRIPTIONAL ACTIVATOR SOXR"/>
    <property type="match status" value="1"/>
</dbReference>
<evidence type="ECO:0000313" key="3">
    <source>
        <dbReference type="EMBL" id="SMD07759.1"/>
    </source>
</evidence>
<dbReference type="PROSITE" id="PS50937">
    <property type="entry name" value="HTH_MERR_2"/>
    <property type="match status" value="1"/>
</dbReference>
<dbReference type="EMBL" id="FWXV01000003">
    <property type="protein sequence ID" value="SMD07759.1"/>
    <property type="molecule type" value="Genomic_DNA"/>
</dbReference>
<keyword evidence="4" id="KW-1185">Reference proteome</keyword>
<dbReference type="Pfam" id="PF13411">
    <property type="entry name" value="MerR_1"/>
    <property type="match status" value="1"/>
</dbReference>
<reference evidence="3" key="1">
    <citation type="submission" date="2017-04" db="EMBL/GenBank/DDBJ databases">
        <authorList>
            <person name="Afonso C.L."/>
            <person name="Miller P.J."/>
            <person name="Scott M.A."/>
            <person name="Spackman E."/>
            <person name="Goraichik I."/>
            <person name="Dimitrov K.M."/>
            <person name="Suarez D.L."/>
            <person name="Swayne D.E."/>
        </authorList>
    </citation>
    <scope>NUCLEOTIDE SEQUENCE [LARGE SCALE GENOMIC DNA]</scope>
    <source>
        <strain evidence="3">DSM 43828</strain>
    </source>
</reference>
<sequence length="241" mass="26290">MRIGELAEMVGLSTRAIRHYHHRGLLPEPARRTNGYREYGVRDVVVLARIRRLTELGLSLDEVRDALADEQGRDLREALVALDGDLARQEAAIRERRAKLAALIDRAELHADSTVSGELAGLLAEMPAPGGEIGTLERELLALLDMAPGRDEVVSALRAHAADPAIRALSEDLARRLEELADAPVDDPRIAPLAIDLVRGIPANLVPSDVDLDHPFNVAVLESLKPAQAEVFRQAMRQGEA</sequence>
<feature type="domain" description="HTH merR-type" evidence="2">
    <location>
        <begin position="1"/>
        <end position="69"/>
    </location>
</feature>
<gene>
    <name evidence="3" type="ORF">SAMN05661093_04232</name>
</gene>
<accession>A0A1Y5XMZ2</accession>
<evidence type="ECO:0000313" key="4">
    <source>
        <dbReference type="Proteomes" id="UP000192674"/>
    </source>
</evidence>
<organism evidence="3 4">
    <name type="scientific">Kibdelosporangium aridum</name>
    <dbReference type="NCBI Taxonomy" id="2030"/>
    <lineage>
        <taxon>Bacteria</taxon>
        <taxon>Bacillati</taxon>
        <taxon>Actinomycetota</taxon>
        <taxon>Actinomycetes</taxon>
        <taxon>Pseudonocardiales</taxon>
        <taxon>Pseudonocardiaceae</taxon>
        <taxon>Kibdelosporangium</taxon>
    </lineage>
</organism>
<evidence type="ECO:0000259" key="2">
    <source>
        <dbReference type="PROSITE" id="PS50937"/>
    </source>
</evidence>
<dbReference type="SMART" id="SM00422">
    <property type="entry name" value="HTH_MERR"/>
    <property type="match status" value="1"/>
</dbReference>
<evidence type="ECO:0000256" key="1">
    <source>
        <dbReference type="ARBA" id="ARBA00023125"/>
    </source>
</evidence>
<dbReference type="InterPro" id="IPR000551">
    <property type="entry name" value="MerR-type_HTH_dom"/>
</dbReference>
<dbReference type="Proteomes" id="UP000192674">
    <property type="component" value="Unassembled WGS sequence"/>
</dbReference>
<dbReference type="SUPFAM" id="SSF46955">
    <property type="entry name" value="Putative DNA-binding domain"/>
    <property type="match status" value="1"/>
</dbReference>
<dbReference type="InterPro" id="IPR009061">
    <property type="entry name" value="DNA-bd_dom_put_sf"/>
</dbReference>
<dbReference type="RefSeq" id="WP_084428558.1">
    <property type="nucleotide sequence ID" value="NZ_FWXV01000003.1"/>
</dbReference>
<dbReference type="GO" id="GO:0003677">
    <property type="term" value="F:DNA binding"/>
    <property type="evidence" value="ECO:0007669"/>
    <property type="project" value="UniProtKB-KW"/>
</dbReference>